<dbReference type="GO" id="GO:0051536">
    <property type="term" value="F:iron-sulfur cluster binding"/>
    <property type="evidence" value="ECO:0007669"/>
    <property type="project" value="UniProtKB-KW"/>
</dbReference>
<dbReference type="InterPro" id="IPR040086">
    <property type="entry name" value="MJ0683-like"/>
</dbReference>
<dbReference type="EMBL" id="WKPO01000004">
    <property type="protein sequence ID" value="MSB47941.1"/>
    <property type="molecule type" value="Genomic_DNA"/>
</dbReference>
<reference evidence="7 8" key="1">
    <citation type="journal article" date="2019" name="Nat. Med.">
        <title>A library of human gut bacterial isolates paired with longitudinal multiomics data enables mechanistic microbiome research.</title>
        <authorList>
            <person name="Poyet M."/>
            <person name="Groussin M."/>
            <person name="Gibbons S.M."/>
            <person name="Avila-Pacheco J."/>
            <person name="Jiang X."/>
            <person name="Kearney S.M."/>
            <person name="Perrotta A.R."/>
            <person name="Berdy B."/>
            <person name="Zhao S."/>
            <person name="Lieberman T.D."/>
            <person name="Swanson P.K."/>
            <person name="Smith M."/>
            <person name="Roesemann S."/>
            <person name="Alexander J.E."/>
            <person name="Rich S.A."/>
            <person name="Livny J."/>
            <person name="Vlamakis H."/>
            <person name="Clish C."/>
            <person name="Bullock K."/>
            <person name="Deik A."/>
            <person name="Scott J."/>
            <person name="Pierce K.A."/>
            <person name="Xavier R.J."/>
            <person name="Alm E.J."/>
        </authorList>
    </citation>
    <scope>NUCLEOTIDE SEQUENCE [LARGE SCALE GENOMIC DNA]</scope>
    <source>
        <strain evidence="5 8">BIOML-A2</strain>
        <strain evidence="6 7">BIOML-A5</strain>
    </source>
</reference>
<dbReference type="PANTHER" id="PTHR43432">
    <property type="entry name" value="SLR0285 PROTEIN"/>
    <property type="match status" value="1"/>
</dbReference>
<dbReference type="Gene3D" id="3.80.30.30">
    <property type="match status" value="1"/>
</dbReference>
<keyword evidence="1" id="KW-0479">Metal-binding</keyword>
<dbReference type="EMBL" id="WKPR01000010">
    <property type="protein sequence ID" value="MSB20148.1"/>
    <property type="molecule type" value="Genomic_DNA"/>
</dbReference>
<keyword evidence="3" id="KW-0411">Iron-sulfur</keyword>
<dbReference type="AlphaFoldDB" id="A0A6I2R0J6"/>
<dbReference type="InterPro" id="IPR058240">
    <property type="entry name" value="rSAM_sf"/>
</dbReference>
<keyword evidence="2" id="KW-0408">Iron</keyword>
<evidence type="ECO:0000313" key="7">
    <source>
        <dbReference type="Proteomes" id="UP000429811"/>
    </source>
</evidence>
<evidence type="ECO:0000313" key="6">
    <source>
        <dbReference type="EMBL" id="MSB47941.1"/>
    </source>
</evidence>
<sequence>MEAGGKPYGGTAMEYIPAKQILSRNRSTAWFGTDYTMNLYRGCCHGCIYCDSRSACYGIEDFGRVRAKENALALLRDELRRKVRPGIVGMGSMSDPYNPFEGELQLTRHALELLDAYGFGAAIATKGDGITRDIDVLRCMREHVPVLCKVTVTTTDAALAARVEPNAPSPARRMEAVARLAEAGLFAGVLLMPVLPFLEDNVENVRAVAEAAAEAGARFVYPAFGMTLRDQQREYYYQALEKGFPGLAERYRRQYGPRYECPSPRAKALWAALEERCRALGLLCRMRDITAAYQRGYGERQLTFF</sequence>
<name>A0A6I2R0J6_FLAPL</name>
<dbReference type="InterPro" id="IPR006638">
    <property type="entry name" value="Elp3/MiaA/NifB-like_rSAM"/>
</dbReference>
<evidence type="ECO:0000256" key="3">
    <source>
        <dbReference type="ARBA" id="ARBA00023014"/>
    </source>
</evidence>
<dbReference type="Pfam" id="PF04055">
    <property type="entry name" value="Radical_SAM"/>
    <property type="match status" value="1"/>
</dbReference>
<evidence type="ECO:0000256" key="1">
    <source>
        <dbReference type="ARBA" id="ARBA00022723"/>
    </source>
</evidence>
<feature type="domain" description="Elp3/MiaA/NifB-like radical SAM core" evidence="4">
    <location>
        <begin position="33"/>
        <end position="239"/>
    </location>
</feature>
<gene>
    <name evidence="6" type="ORF">GKE90_04390</name>
    <name evidence="5" type="ORF">GKE97_11525</name>
</gene>
<dbReference type="SFLD" id="SFLDS00029">
    <property type="entry name" value="Radical_SAM"/>
    <property type="match status" value="1"/>
</dbReference>
<dbReference type="GO" id="GO:0003824">
    <property type="term" value="F:catalytic activity"/>
    <property type="evidence" value="ECO:0007669"/>
    <property type="project" value="InterPro"/>
</dbReference>
<organism evidence="5 8">
    <name type="scientific">Flavonifractor plautii</name>
    <name type="common">Fusobacterium plautii</name>
    <dbReference type="NCBI Taxonomy" id="292800"/>
    <lineage>
        <taxon>Bacteria</taxon>
        <taxon>Bacillati</taxon>
        <taxon>Bacillota</taxon>
        <taxon>Clostridia</taxon>
        <taxon>Eubacteriales</taxon>
        <taxon>Oscillospiraceae</taxon>
        <taxon>Flavonifractor</taxon>
    </lineage>
</organism>
<evidence type="ECO:0000256" key="2">
    <source>
        <dbReference type="ARBA" id="ARBA00023004"/>
    </source>
</evidence>
<dbReference type="Proteomes" id="UP000434475">
    <property type="component" value="Unassembled WGS sequence"/>
</dbReference>
<dbReference type="InterPro" id="IPR007197">
    <property type="entry name" value="rSAM"/>
</dbReference>
<dbReference type="GO" id="GO:0046872">
    <property type="term" value="F:metal ion binding"/>
    <property type="evidence" value="ECO:0007669"/>
    <property type="project" value="UniProtKB-KW"/>
</dbReference>
<dbReference type="CDD" id="cd01335">
    <property type="entry name" value="Radical_SAM"/>
    <property type="match status" value="1"/>
</dbReference>
<dbReference type="PANTHER" id="PTHR43432:SF5">
    <property type="entry name" value="ELP3_MIAA_NIFB-LIKE RADICAL SAM CORE DOMAIN-CONTAINING PROTEIN"/>
    <property type="match status" value="1"/>
</dbReference>
<dbReference type="SFLD" id="SFLDG01084">
    <property type="entry name" value="Uncharacterised_Radical_SAM_Su"/>
    <property type="match status" value="1"/>
</dbReference>
<comment type="caution">
    <text evidence="5">The sequence shown here is derived from an EMBL/GenBank/DDBJ whole genome shotgun (WGS) entry which is preliminary data.</text>
</comment>
<evidence type="ECO:0000313" key="5">
    <source>
        <dbReference type="EMBL" id="MSB20148.1"/>
    </source>
</evidence>
<proteinExistence type="predicted"/>
<accession>A0A6I2R0J6</accession>
<dbReference type="Proteomes" id="UP000429811">
    <property type="component" value="Unassembled WGS sequence"/>
</dbReference>
<dbReference type="SUPFAM" id="SSF102114">
    <property type="entry name" value="Radical SAM enzymes"/>
    <property type="match status" value="1"/>
</dbReference>
<evidence type="ECO:0000313" key="8">
    <source>
        <dbReference type="Proteomes" id="UP000434475"/>
    </source>
</evidence>
<evidence type="ECO:0000259" key="4">
    <source>
        <dbReference type="SMART" id="SM00729"/>
    </source>
</evidence>
<dbReference type="SMART" id="SM00729">
    <property type="entry name" value="Elp3"/>
    <property type="match status" value="1"/>
</dbReference>
<protein>
    <submittedName>
        <fullName evidence="5">Radical SAM protein</fullName>
    </submittedName>
</protein>